<sequence>MESPVSPTYTEFSVASSFTADSSVASNGLRSPLEETFDEEQVHGYYEYANNRPSQQLDYSIRQPHPLSLSDYKYGANFAQRGYPGNPAYAQQQTHYASHHNVNDAAPYSPTSPTWDSHAFQRRESVPCLPTPHQLSHAHAHALHRSASMPFHPFSAAGHVLPGHGASSVQAQAQAQVGRPYSFPQHVQPQAQSLAYTPHHQQHPAQHQLQQHQQHRGVDPRFVLGQAHEHEDESASLSASPPPESPPVSPIDYLTRRGSVVSACPESYTPTSGSTSRSVSGPTSVSDVSDVEQEADGGDGDGDSEYVDNGSDREQDSDGDFSPGRSTRARARTRGLSVSGRYAPYGYDYGSANDAEFPPFPIAQRRPRARPGASLPTPVPVPNLTKKSRGRRVPTVATLYGPDAARRGTKAALSAAARQFTCTVPGCGKCFARGEHLKRHVRSIHTYEKPHKCPFPGCDKDFSRADNLGQHMRVHKGLVL</sequence>
<evidence type="ECO:0000256" key="5">
    <source>
        <dbReference type="PROSITE-ProRule" id="PRU00042"/>
    </source>
</evidence>
<dbReference type="InterPro" id="IPR036236">
    <property type="entry name" value="Znf_C2H2_sf"/>
</dbReference>
<dbReference type="AlphaFoldDB" id="A0A8H6THS0"/>
<dbReference type="PROSITE" id="PS00028">
    <property type="entry name" value="ZINC_FINGER_C2H2_1"/>
    <property type="match status" value="2"/>
</dbReference>
<evidence type="ECO:0000256" key="2">
    <source>
        <dbReference type="ARBA" id="ARBA00022737"/>
    </source>
</evidence>
<evidence type="ECO:0000256" key="4">
    <source>
        <dbReference type="ARBA" id="ARBA00022833"/>
    </source>
</evidence>
<dbReference type="PANTHER" id="PTHR14003">
    <property type="entry name" value="TRANSCRIPTIONAL REPRESSOR PROTEIN YY"/>
    <property type="match status" value="1"/>
</dbReference>
<name>A0A8H6THS0_MYCCL</name>
<feature type="compositionally biased region" description="Pro residues" evidence="6">
    <location>
        <begin position="240"/>
        <end position="249"/>
    </location>
</feature>
<dbReference type="GO" id="GO:0031519">
    <property type="term" value="C:PcG protein complex"/>
    <property type="evidence" value="ECO:0007669"/>
    <property type="project" value="TreeGrafter"/>
</dbReference>
<evidence type="ECO:0000259" key="7">
    <source>
        <dbReference type="PROSITE" id="PS50157"/>
    </source>
</evidence>
<keyword evidence="3 5" id="KW-0863">Zinc-finger</keyword>
<dbReference type="PANTHER" id="PTHR14003:SF19">
    <property type="entry name" value="YY2 TRANSCRIPTION FACTOR"/>
    <property type="match status" value="1"/>
</dbReference>
<dbReference type="Proteomes" id="UP000613580">
    <property type="component" value="Unassembled WGS sequence"/>
</dbReference>
<dbReference type="InterPro" id="IPR013087">
    <property type="entry name" value="Znf_C2H2_type"/>
</dbReference>
<dbReference type="GO" id="GO:0000981">
    <property type="term" value="F:DNA-binding transcription factor activity, RNA polymerase II-specific"/>
    <property type="evidence" value="ECO:0007669"/>
    <property type="project" value="UniProtKB-ARBA"/>
</dbReference>
<feature type="domain" description="C2H2-type" evidence="7">
    <location>
        <begin position="451"/>
        <end position="477"/>
    </location>
</feature>
<feature type="compositionally biased region" description="Acidic residues" evidence="6">
    <location>
        <begin position="289"/>
        <end position="306"/>
    </location>
</feature>
<evidence type="ECO:0000256" key="6">
    <source>
        <dbReference type="SAM" id="MobiDB-lite"/>
    </source>
</evidence>
<organism evidence="8 9">
    <name type="scientific">Mycena chlorophos</name>
    <name type="common">Agaric fungus</name>
    <name type="synonym">Agaricus chlorophos</name>
    <dbReference type="NCBI Taxonomy" id="658473"/>
    <lineage>
        <taxon>Eukaryota</taxon>
        <taxon>Fungi</taxon>
        <taxon>Dikarya</taxon>
        <taxon>Basidiomycota</taxon>
        <taxon>Agaricomycotina</taxon>
        <taxon>Agaricomycetes</taxon>
        <taxon>Agaricomycetidae</taxon>
        <taxon>Agaricales</taxon>
        <taxon>Marasmiineae</taxon>
        <taxon>Mycenaceae</taxon>
        <taxon>Mycena</taxon>
    </lineage>
</organism>
<comment type="caution">
    <text evidence="8">The sequence shown here is derived from an EMBL/GenBank/DDBJ whole genome shotgun (WGS) entry which is preliminary data.</text>
</comment>
<feature type="region of interest" description="Disordered" evidence="6">
    <location>
        <begin position="264"/>
        <end position="333"/>
    </location>
</feature>
<dbReference type="SUPFAM" id="SSF57667">
    <property type="entry name" value="beta-beta-alpha zinc fingers"/>
    <property type="match status" value="1"/>
</dbReference>
<keyword evidence="1" id="KW-0479">Metal-binding</keyword>
<accession>A0A8H6THS0</accession>
<feature type="region of interest" description="Disordered" evidence="6">
    <location>
        <begin position="196"/>
        <end position="216"/>
    </location>
</feature>
<dbReference type="OrthoDB" id="6365676at2759"/>
<evidence type="ECO:0000313" key="8">
    <source>
        <dbReference type="EMBL" id="KAF7317434.1"/>
    </source>
</evidence>
<evidence type="ECO:0000256" key="1">
    <source>
        <dbReference type="ARBA" id="ARBA00022723"/>
    </source>
</evidence>
<dbReference type="Gene3D" id="3.30.160.60">
    <property type="entry name" value="Classic Zinc Finger"/>
    <property type="match status" value="2"/>
</dbReference>
<keyword evidence="2" id="KW-0677">Repeat</keyword>
<proteinExistence type="predicted"/>
<feature type="compositionally biased region" description="Polar residues" evidence="6">
    <location>
        <begin position="268"/>
        <end position="287"/>
    </location>
</feature>
<dbReference type="PROSITE" id="PS50157">
    <property type="entry name" value="ZINC_FINGER_C2H2_2"/>
    <property type="match status" value="2"/>
</dbReference>
<feature type="domain" description="C2H2-type" evidence="7">
    <location>
        <begin position="420"/>
        <end position="450"/>
    </location>
</feature>
<feature type="compositionally biased region" description="Low complexity" evidence="6">
    <location>
        <begin position="203"/>
        <end position="212"/>
    </location>
</feature>
<dbReference type="FunFam" id="3.30.160.60:FF:000125">
    <property type="entry name" value="Putative zinc finger protein 143"/>
    <property type="match status" value="2"/>
</dbReference>
<feature type="region of interest" description="Disordered" evidence="6">
    <location>
        <begin position="228"/>
        <end position="252"/>
    </location>
</feature>
<feature type="region of interest" description="Disordered" evidence="6">
    <location>
        <begin position="367"/>
        <end position="391"/>
    </location>
</feature>
<dbReference type="Pfam" id="PF00096">
    <property type="entry name" value="zf-C2H2"/>
    <property type="match status" value="2"/>
</dbReference>
<keyword evidence="9" id="KW-1185">Reference proteome</keyword>
<dbReference type="GO" id="GO:0008270">
    <property type="term" value="F:zinc ion binding"/>
    <property type="evidence" value="ECO:0007669"/>
    <property type="project" value="UniProtKB-KW"/>
</dbReference>
<evidence type="ECO:0000256" key="3">
    <source>
        <dbReference type="ARBA" id="ARBA00022771"/>
    </source>
</evidence>
<dbReference type="EMBL" id="JACAZE010000005">
    <property type="protein sequence ID" value="KAF7317434.1"/>
    <property type="molecule type" value="Genomic_DNA"/>
</dbReference>
<reference evidence="8" key="1">
    <citation type="submission" date="2020-05" db="EMBL/GenBank/DDBJ databases">
        <title>Mycena genomes resolve the evolution of fungal bioluminescence.</title>
        <authorList>
            <person name="Tsai I.J."/>
        </authorList>
    </citation>
    <scope>NUCLEOTIDE SEQUENCE</scope>
    <source>
        <strain evidence="8">110903Hualien_Pintung</strain>
    </source>
</reference>
<evidence type="ECO:0000313" key="9">
    <source>
        <dbReference type="Proteomes" id="UP000613580"/>
    </source>
</evidence>
<dbReference type="SMART" id="SM00355">
    <property type="entry name" value="ZnF_C2H2"/>
    <property type="match status" value="2"/>
</dbReference>
<gene>
    <name evidence="8" type="ORF">HMN09_00480100</name>
</gene>
<dbReference type="GO" id="GO:0000978">
    <property type="term" value="F:RNA polymerase II cis-regulatory region sequence-specific DNA binding"/>
    <property type="evidence" value="ECO:0007669"/>
    <property type="project" value="TreeGrafter"/>
</dbReference>
<dbReference type="GO" id="GO:0005667">
    <property type="term" value="C:transcription regulator complex"/>
    <property type="evidence" value="ECO:0007669"/>
    <property type="project" value="TreeGrafter"/>
</dbReference>
<keyword evidence="4" id="KW-0862">Zinc</keyword>
<dbReference type="GO" id="GO:0000785">
    <property type="term" value="C:chromatin"/>
    <property type="evidence" value="ECO:0007669"/>
    <property type="project" value="TreeGrafter"/>
</dbReference>
<protein>
    <recommendedName>
        <fullName evidence="7">C2H2-type domain-containing protein</fullName>
    </recommendedName>
</protein>